<accession>A0A1F6CC32</accession>
<organism evidence="1 2">
    <name type="scientific">Handelsmanbacteria sp. (strain RIFCSPLOWO2_12_FULL_64_10)</name>
    <dbReference type="NCBI Taxonomy" id="1817868"/>
    <lineage>
        <taxon>Bacteria</taxon>
        <taxon>Candidatus Handelsmaniibacteriota</taxon>
    </lineage>
</organism>
<evidence type="ECO:0000313" key="2">
    <source>
        <dbReference type="Proteomes" id="UP000178606"/>
    </source>
</evidence>
<evidence type="ECO:0000313" key="1">
    <source>
        <dbReference type="EMBL" id="OGG46756.1"/>
    </source>
</evidence>
<dbReference type="EMBL" id="MFKF01000286">
    <property type="protein sequence ID" value="OGG46756.1"/>
    <property type="molecule type" value="Genomic_DNA"/>
</dbReference>
<dbReference type="AlphaFoldDB" id="A0A1F6CC32"/>
<reference evidence="1 2" key="1">
    <citation type="journal article" date="2016" name="Nat. Commun.">
        <title>Thousands of microbial genomes shed light on interconnected biogeochemical processes in an aquifer system.</title>
        <authorList>
            <person name="Anantharaman K."/>
            <person name="Brown C.T."/>
            <person name="Hug L.A."/>
            <person name="Sharon I."/>
            <person name="Castelle C.J."/>
            <person name="Probst A.J."/>
            <person name="Thomas B.C."/>
            <person name="Singh A."/>
            <person name="Wilkins M.J."/>
            <person name="Karaoz U."/>
            <person name="Brodie E.L."/>
            <person name="Williams K.H."/>
            <person name="Hubbard S.S."/>
            <person name="Banfield J.F."/>
        </authorList>
    </citation>
    <scope>NUCLEOTIDE SEQUENCE [LARGE SCALE GENOMIC DNA]</scope>
    <source>
        <strain evidence="2">RIFCSPLOWO2_12_FULL_64_10</strain>
    </source>
</reference>
<proteinExistence type="predicted"/>
<name>A0A1F6CC32_HANXR</name>
<dbReference type="Proteomes" id="UP000178606">
    <property type="component" value="Unassembled WGS sequence"/>
</dbReference>
<comment type="caution">
    <text evidence="1">The sequence shown here is derived from an EMBL/GenBank/DDBJ whole genome shotgun (WGS) entry which is preliminary data.</text>
</comment>
<protein>
    <submittedName>
        <fullName evidence="1">Uncharacterized protein</fullName>
    </submittedName>
</protein>
<sequence length="110" mass="12509">MIKFILGVIVGAFASYYWFVVKPESREKTYTVQSIQSHSPQKNANSRTHIVIYLEGESGHVKDLFCEFPPDLKLDGNETIGWRGLKRVKVKGVATKNPKGEPSYYCEKID</sequence>
<gene>
    <name evidence="1" type="ORF">A3F84_18220</name>
</gene>